<dbReference type="Proteomes" id="UP000078387">
    <property type="component" value="Unassembled WGS sequence"/>
</dbReference>
<dbReference type="VEuPathDB" id="AmoebaDB:EHI5A_103780"/>
<evidence type="ECO:0000313" key="3">
    <source>
        <dbReference type="Proteomes" id="UP000078387"/>
    </source>
</evidence>
<accession>A0A5K1UNU7</accession>
<name>A0A5K1UNU7_ENTHI</name>
<evidence type="ECO:0000256" key="1">
    <source>
        <dbReference type="SAM" id="Phobius"/>
    </source>
</evidence>
<dbReference type="OMA" id="KEYSSVH"/>
<reference evidence="2 3" key="1">
    <citation type="submission" date="2016-05" db="EMBL/GenBank/DDBJ databases">
        <title>First whole genome sequencing of Entamoeba histolytica HM1:IMSS-clone-6.</title>
        <authorList>
            <person name="Mukherjee Avik.K."/>
            <person name="Izumyama S."/>
            <person name="Nakada-Tsukui K."/>
            <person name="Nozaki T."/>
        </authorList>
    </citation>
    <scope>NUCLEOTIDE SEQUENCE [LARGE SCALE GENOMIC DNA]</scope>
    <source>
        <strain evidence="2 3">HM1:IMSS clone 6</strain>
    </source>
</reference>
<dbReference type="AlphaFoldDB" id="A0A5K1UNU7"/>
<comment type="caution">
    <text evidence="2">The sequence shown here is derived from an EMBL/GenBank/DDBJ whole genome shotgun (WGS) entry which is preliminary data.</text>
</comment>
<dbReference type="VEuPathDB" id="AmoebaDB:EHI_052720"/>
<dbReference type="EMBL" id="BDEQ01000001">
    <property type="protein sequence ID" value="GAT95972.1"/>
    <property type="molecule type" value="Genomic_DNA"/>
</dbReference>
<keyword evidence="1" id="KW-1133">Transmembrane helix</keyword>
<sequence>MSLNINKDIPKDSLNSYDPEDIYDYINNSQRSIGPISYSLEQKILNDPLGDSIIENEPIPKENDELLNKIKEETKTNKNISKSKTQPPVIGITDVVENNQTNEEQNEKPQENVIPPILPETKEIPKTNALELKKTEQKPIEIIQEEEGSNDIQQSTTNEKKGWFNSADGTHYFVITMIGIIVFIINYTILRVLVTLDNKYYQ</sequence>
<dbReference type="VEuPathDB" id="AmoebaDB:EHI8A_066770"/>
<organism evidence="2 3">
    <name type="scientific">Entamoeba histolytica</name>
    <dbReference type="NCBI Taxonomy" id="5759"/>
    <lineage>
        <taxon>Eukaryota</taxon>
        <taxon>Amoebozoa</taxon>
        <taxon>Evosea</taxon>
        <taxon>Archamoebae</taxon>
        <taxon>Mastigamoebida</taxon>
        <taxon>Entamoebidae</taxon>
        <taxon>Entamoeba</taxon>
    </lineage>
</organism>
<evidence type="ECO:0000313" key="2">
    <source>
        <dbReference type="EMBL" id="GAT95972.1"/>
    </source>
</evidence>
<gene>
    <name evidence="2" type="ORF">CL6EHI_052720</name>
</gene>
<protein>
    <submittedName>
        <fullName evidence="2">Uncharacterized protein</fullName>
    </submittedName>
</protein>
<dbReference type="VEuPathDB" id="AmoebaDB:KM1_125220"/>
<keyword evidence="1" id="KW-0472">Membrane</keyword>
<proteinExistence type="predicted"/>
<keyword evidence="1" id="KW-0812">Transmembrane</keyword>
<dbReference type="VEuPathDB" id="AmoebaDB:EHI7A_064190"/>
<feature type="transmembrane region" description="Helical" evidence="1">
    <location>
        <begin position="172"/>
        <end position="194"/>
    </location>
</feature>